<evidence type="ECO:0000313" key="10">
    <source>
        <dbReference type="Proteomes" id="UP001501725"/>
    </source>
</evidence>
<evidence type="ECO:0000256" key="2">
    <source>
        <dbReference type="ARBA" id="ARBA00006275"/>
    </source>
</evidence>
<evidence type="ECO:0000259" key="7">
    <source>
        <dbReference type="Pfam" id="PF07980"/>
    </source>
</evidence>
<sequence length="511" mass="55415">MKKYFLPLSLLSLMAAGAFTSCKKALDVTPTEQINSDLALTTRDGINAAVNGIYSRMKSARLYGRDLIAIPEVLSDNGYVNNRSGRLFGESNNQLRAHFTGDTWAFGYRNINEANLLLEAMPSSPLSAADRANVEGQAYFLRAINHLILAQVYAYFPGAEVPGQSRGGIPILRTGTKTIEQALSLRPARASIDSVYAQIVSDFEAAYARLGNNGLAPFTFPNYASKQAAAALLSRANLYRRNYSETRRWADSSINLSGSRLTSGNAYVSGWRAATHPETLFQVAFVNNNENIGVNESLQTTFTTLGSPGATATTVGWGDVVPSLTLLNDLGISLTGGNTVTNYRNVAATIATRSADFRNLLYEPGAAGRGKVYVEGTKYIGKNGNVNLDHAPVIRIAEVYLNRAEALATPGSSVFDQALALADLNRILQARGLTPVALTGTALYEEILRQRRIELAFEGHRFWDLKRLGRDILKAPLFNGGDVPFADIRILAPLPLAELQNNPNLTQNAGY</sequence>
<dbReference type="InterPro" id="IPR011990">
    <property type="entry name" value="TPR-like_helical_dom_sf"/>
</dbReference>
<dbReference type="RefSeq" id="WP_345253208.1">
    <property type="nucleotide sequence ID" value="NZ_BAABGY010000002.1"/>
</dbReference>
<accession>A0ABP8GB18</accession>
<comment type="subcellular location">
    <subcellularLocation>
        <location evidence="1">Cell outer membrane</location>
    </subcellularLocation>
</comment>
<evidence type="ECO:0000256" key="5">
    <source>
        <dbReference type="ARBA" id="ARBA00023237"/>
    </source>
</evidence>
<evidence type="ECO:0000256" key="1">
    <source>
        <dbReference type="ARBA" id="ARBA00004442"/>
    </source>
</evidence>
<dbReference type="Pfam" id="PF07980">
    <property type="entry name" value="SusD_RagB"/>
    <property type="match status" value="1"/>
</dbReference>
<keyword evidence="4" id="KW-0472">Membrane</keyword>
<evidence type="ECO:0000256" key="3">
    <source>
        <dbReference type="ARBA" id="ARBA00022729"/>
    </source>
</evidence>
<dbReference type="Proteomes" id="UP001501725">
    <property type="component" value="Unassembled WGS sequence"/>
</dbReference>
<proteinExistence type="inferred from homology"/>
<feature type="chain" id="PRO_5045195820" evidence="6">
    <location>
        <begin position="21"/>
        <end position="511"/>
    </location>
</feature>
<feature type="domain" description="SusD-like N-terminal" evidence="8">
    <location>
        <begin position="26"/>
        <end position="237"/>
    </location>
</feature>
<dbReference type="Gene3D" id="1.25.40.390">
    <property type="match status" value="1"/>
</dbReference>
<evidence type="ECO:0000256" key="4">
    <source>
        <dbReference type="ARBA" id="ARBA00023136"/>
    </source>
</evidence>
<gene>
    <name evidence="9" type="ORF">GCM10023184_05750</name>
</gene>
<reference evidence="10" key="1">
    <citation type="journal article" date="2019" name="Int. J. Syst. Evol. Microbiol.">
        <title>The Global Catalogue of Microorganisms (GCM) 10K type strain sequencing project: providing services to taxonomists for standard genome sequencing and annotation.</title>
        <authorList>
            <consortium name="The Broad Institute Genomics Platform"/>
            <consortium name="The Broad Institute Genome Sequencing Center for Infectious Disease"/>
            <person name="Wu L."/>
            <person name="Ma J."/>
        </authorList>
    </citation>
    <scope>NUCLEOTIDE SEQUENCE [LARGE SCALE GENOMIC DNA]</scope>
    <source>
        <strain evidence="10">JCM 17919</strain>
    </source>
</reference>
<dbReference type="PROSITE" id="PS51257">
    <property type="entry name" value="PROKAR_LIPOPROTEIN"/>
    <property type="match status" value="1"/>
</dbReference>
<keyword evidence="5" id="KW-0998">Cell outer membrane</keyword>
<evidence type="ECO:0000259" key="8">
    <source>
        <dbReference type="Pfam" id="PF14322"/>
    </source>
</evidence>
<dbReference type="InterPro" id="IPR012944">
    <property type="entry name" value="SusD_RagB_dom"/>
</dbReference>
<keyword evidence="3 6" id="KW-0732">Signal</keyword>
<keyword evidence="10" id="KW-1185">Reference proteome</keyword>
<feature type="domain" description="RagB/SusD" evidence="7">
    <location>
        <begin position="379"/>
        <end position="511"/>
    </location>
</feature>
<organism evidence="9 10">
    <name type="scientific">Flaviaesturariibacter amylovorans</name>
    <dbReference type="NCBI Taxonomy" id="1084520"/>
    <lineage>
        <taxon>Bacteria</taxon>
        <taxon>Pseudomonadati</taxon>
        <taxon>Bacteroidota</taxon>
        <taxon>Chitinophagia</taxon>
        <taxon>Chitinophagales</taxon>
        <taxon>Chitinophagaceae</taxon>
        <taxon>Flaviaestuariibacter</taxon>
    </lineage>
</organism>
<dbReference type="SUPFAM" id="SSF48452">
    <property type="entry name" value="TPR-like"/>
    <property type="match status" value="1"/>
</dbReference>
<dbReference type="Pfam" id="PF14322">
    <property type="entry name" value="SusD-like_3"/>
    <property type="match status" value="1"/>
</dbReference>
<evidence type="ECO:0000313" key="9">
    <source>
        <dbReference type="EMBL" id="GAA4320533.1"/>
    </source>
</evidence>
<protein>
    <submittedName>
        <fullName evidence="9">RagB/SusD family nutrient uptake outer membrane protein</fullName>
    </submittedName>
</protein>
<comment type="similarity">
    <text evidence="2">Belongs to the SusD family.</text>
</comment>
<feature type="signal peptide" evidence="6">
    <location>
        <begin position="1"/>
        <end position="20"/>
    </location>
</feature>
<dbReference type="InterPro" id="IPR033985">
    <property type="entry name" value="SusD-like_N"/>
</dbReference>
<name>A0ABP8GB18_9BACT</name>
<dbReference type="EMBL" id="BAABGY010000002">
    <property type="protein sequence ID" value="GAA4320533.1"/>
    <property type="molecule type" value="Genomic_DNA"/>
</dbReference>
<comment type="caution">
    <text evidence="9">The sequence shown here is derived from an EMBL/GenBank/DDBJ whole genome shotgun (WGS) entry which is preliminary data.</text>
</comment>
<evidence type="ECO:0000256" key="6">
    <source>
        <dbReference type="SAM" id="SignalP"/>
    </source>
</evidence>